<sequence>MYRLHPSSRIATYISAIMQERFTDPHHRWSEVLTDVHNMGRVLEKMCMGPNIIHDQNEAGMEGQGRRPNERFAWQCLGAKKRPMMKYWESPKYKTFCEQNKKGGQGVGRHTDSSISFIEHQLKRDLKESLSKSRHLEELYKHQTRYKKGSMWILFQRSFR</sequence>
<keyword evidence="2" id="KW-1185">Reference proteome</keyword>
<name>A0ACC0C858_CATRO</name>
<protein>
    <submittedName>
        <fullName evidence="1">Uncharacterized protein</fullName>
    </submittedName>
</protein>
<reference evidence="2" key="1">
    <citation type="journal article" date="2023" name="Nat. Plants">
        <title>Single-cell RNA sequencing provides a high-resolution roadmap for understanding the multicellular compartmentation of specialized metabolism.</title>
        <authorList>
            <person name="Sun S."/>
            <person name="Shen X."/>
            <person name="Li Y."/>
            <person name="Li Y."/>
            <person name="Wang S."/>
            <person name="Li R."/>
            <person name="Zhang H."/>
            <person name="Shen G."/>
            <person name="Guo B."/>
            <person name="Wei J."/>
            <person name="Xu J."/>
            <person name="St-Pierre B."/>
            <person name="Chen S."/>
            <person name="Sun C."/>
        </authorList>
    </citation>
    <scope>NUCLEOTIDE SEQUENCE [LARGE SCALE GENOMIC DNA]</scope>
</reference>
<evidence type="ECO:0000313" key="1">
    <source>
        <dbReference type="EMBL" id="KAI5681084.1"/>
    </source>
</evidence>
<dbReference type="Proteomes" id="UP001060085">
    <property type="component" value="Linkage Group LG01"/>
</dbReference>
<proteinExistence type="predicted"/>
<comment type="caution">
    <text evidence="1">The sequence shown here is derived from an EMBL/GenBank/DDBJ whole genome shotgun (WGS) entry which is preliminary data.</text>
</comment>
<accession>A0ACC0C858</accession>
<organism evidence="1 2">
    <name type="scientific">Catharanthus roseus</name>
    <name type="common">Madagascar periwinkle</name>
    <name type="synonym">Vinca rosea</name>
    <dbReference type="NCBI Taxonomy" id="4058"/>
    <lineage>
        <taxon>Eukaryota</taxon>
        <taxon>Viridiplantae</taxon>
        <taxon>Streptophyta</taxon>
        <taxon>Embryophyta</taxon>
        <taxon>Tracheophyta</taxon>
        <taxon>Spermatophyta</taxon>
        <taxon>Magnoliopsida</taxon>
        <taxon>eudicotyledons</taxon>
        <taxon>Gunneridae</taxon>
        <taxon>Pentapetalae</taxon>
        <taxon>asterids</taxon>
        <taxon>lamiids</taxon>
        <taxon>Gentianales</taxon>
        <taxon>Apocynaceae</taxon>
        <taxon>Rauvolfioideae</taxon>
        <taxon>Vinceae</taxon>
        <taxon>Catharanthinae</taxon>
        <taxon>Catharanthus</taxon>
    </lineage>
</organism>
<gene>
    <name evidence="1" type="ORF">M9H77_02311</name>
</gene>
<evidence type="ECO:0000313" key="2">
    <source>
        <dbReference type="Proteomes" id="UP001060085"/>
    </source>
</evidence>
<dbReference type="EMBL" id="CM044701">
    <property type="protein sequence ID" value="KAI5681084.1"/>
    <property type="molecule type" value="Genomic_DNA"/>
</dbReference>